<dbReference type="WBParaSite" id="MhA1_Contig70.frz3.gene2">
    <property type="protein sequence ID" value="MhA1_Contig70.frz3.gene2"/>
    <property type="gene ID" value="MhA1_Contig70.frz3.gene2"/>
</dbReference>
<reference evidence="3" key="1">
    <citation type="submission" date="2016-11" db="UniProtKB">
        <authorList>
            <consortium name="WormBaseParasite"/>
        </authorList>
    </citation>
    <scope>IDENTIFICATION</scope>
</reference>
<evidence type="ECO:0000256" key="1">
    <source>
        <dbReference type="SAM" id="Coils"/>
    </source>
</evidence>
<protein>
    <submittedName>
        <fullName evidence="3">DAO domain-containing protein</fullName>
    </submittedName>
</protein>
<evidence type="ECO:0000313" key="3">
    <source>
        <dbReference type="WBParaSite" id="MhA1_Contig70.frz3.gene2"/>
    </source>
</evidence>
<evidence type="ECO:0000313" key="2">
    <source>
        <dbReference type="Proteomes" id="UP000095281"/>
    </source>
</evidence>
<proteinExistence type="predicted"/>
<organism evidence="2 3">
    <name type="scientific">Meloidogyne hapla</name>
    <name type="common">Root-knot nematode worm</name>
    <dbReference type="NCBI Taxonomy" id="6305"/>
    <lineage>
        <taxon>Eukaryota</taxon>
        <taxon>Metazoa</taxon>
        <taxon>Ecdysozoa</taxon>
        <taxon>Nematoda</taxon>
        <taxon>Chromadorea</taxon>
        <taxon>Rhabditida</taxon>
        <taxon>Tylenchina</taxon>
        <taxon>Tylenchomorpha</taxon>
        <taxon>Tylenchoidea</taxon>
        <taxon>Meloidogynidae</taxon>
        <taxon>Meloidogyninae</taxon>
        <taxon>Meloidogyne</taxon>
    </lineage>
</organism>
<name>A0A1I8BW63_MELHA</name>
<sequence>MSVSFRIASDLFEKIYKEHKQNIQISPEIASRKRKRGEKPATWSIQNKTKKENKNAIVEGIGTIGLYAAYKLFMEGINVTIVNNHSNTSNQQVFFDRKWMSQLRFFLGTEYDKLFDKEGKSKGRLLDEDISLVNINNIETSLKNRLKSLSSYVNEKEEIRVKNNEINKKEKSFLKLFYNKTILKIDTKEEKPMVFLGKMQKKKVKKILKKNKRNLKKVSTEKKVIIEQKETNPQKRQATFLSNLSDKMKSFNPFSYFKEDKLENITPERIEELKREGEALEFKNLDEEMNDLNEEAIETGEKEAETSNEKEGNKIPFDLLFFSVGEGKICDKYLGDQNIFNSRYRLFFCLLS</sequence>
<accession>A0A1I8BW63</accession>
<dbReference type="AlphaFoldDB" id="A0A1I8BW63"/>
<keyword evidence="1" id="KW-0175">Coiled coil</keyword>
<keyword evidence="2" id="KW-1185">Reference proteome</keyword>
<dbReference type="Proteomes" id="UP000095281">
    <property type="component" value="Unplaced"/>
</dbReference>
<feature type="coiled-coil region" evidence="1">
    <location>
        <begin position="275"/>
        <end position="302"/>
    </location>
</feature>
<dbReference type="Gene3D" id="3.40.50.720">
    <property type="entry name" value="NAD(P)-binding Rossmann-like Domain"/>
    <property type="match status" value="1"/>
</dbReference>